<dbReference type="PRINTS" id="PR00177">
    <property type="entry name" value="NMDARECEPTOR"/>
</dbReference>
<dbReference type="eggNOG" id="KOG1052">
    <property type="taxonomic scope" value="Eukaryota"/>
</dbReference>
<dbReference type="Gene3D" id="1.10.287.70">
    <property type="match status" value="1"/>
</dbReference>
<feature type="binding site" evidence="13">
    <location>
        <position position="472"/>
    </location>
    <ligand>
        <name>L-glutamate</name>
        <dbReference type="ChEBI" id="CHEBI:29985"/>
    </ligand>
</feature>
<dbReference type="Gene3D" id="3.40.190.10">
    <property type="entry name" value="Periplasmic binding protein-like II"/>
    <property type="match status" value="1"/>
</dbReference>
<evidence type="ECO:0000256" key="13">
    <source>
        <dbReference type="PIRSR" id="PIRSR601508-1"/>
    </source>
</evidence>
<reference evidence="21" key="1">
    <citation type="submission" date="2011-05" db="EMBL/GenBank/DDBJ databases">
        <authorList>
            <person name="Richards S.R."/>
            <person name="Qu J."/>
            <person name="Jiang H."/>
            <person name="Jhangiani S.N."/>
            <person name="Agravi P."/>
            <person name="Goodspeed R."/>
            <person name="Gross S."/>
            <person name="Mandapat C."/>
            <person name="Jackson L."/>
            <person name="Mathew T."/>
            <person name="Pu L."/>
            <person name="Thornton R."/>
            <person name="Saada N."/>
            <person name="Wilczek-Boney K.B."/>
            <person name="Lee S."/>
            <person name="Kovar C."/>
            <person name="Wu Y."/>
            <person name="Scherer S.E."/>
            <person name="Worley K.C."/>
            <person name="Muzny D.M."/>
            <person name="Gibbs R."/>
        </authorList>
    </citation>
    <scope>NUCLEOTIDE SEQUENCE</scope>
    <source>
        <strain evidence="21">Brora</strain>
    </source>
</reference>
<keyword evidence="21" id="KW-1185">Reference proteome</keyword>
<dbReference type="Pfam" id="PF10613">
    <property type="entry name" value="Lig_chan-Glu_bd"/>
    <property type="match status" value="1"/>
</dbReference>
<dbReference type="SUPFAM" id="SSF53850">
    <property type="entry name" value="Periplasmic binding protein-like II"/>
    <property type="match status" value="1"/>
</dbReference>
<feature type="domain" description="Ionotropic glutamate receptor C-terminal" evidence="18">
    <location>
        <begin position="386"/>
        <end position="749"/>
    </location>
</feature>
<dbReference type="InterPro" id="IPR019594">
    <property type="entry name" value="Glu/Gly-bd"/>
</dbReference>
<reference evidence="20" key="2">
    <citation type="submission" date="2015-02" db="UniProtKB">
        <authorList>
            <consortium name="EnsemblMetazoa"/>
        </authorList>
    </citation>
    <scope>IDENTIFICATION</scope>
</reference>
<evidence type="ECO:0000259" key="19">
    <source>
        <dbReference type="SMART" id="SM00918"/>
    </source>
</evidence>
<evidence type="ECO:0000256" key="1">
    <source>
        <dbReference type="ARBA" id="ARBA00004651"/>
    </source>
</evidence>
<feature type="transmembrane region" description="Helical" evidence="16">
    <location>
        <begin position="771"/>
        <end position="792"/>
    </location>
</feature>
<keyword evidence="9" id="KW-0675">Receptor</keyword>
<dbReference type="InterPro" id="IPR001508">
    <property type="entry name" value="Iono_Glu_rcpt_met"/>
</dbReference>
<accession>T1JJW4</accession>
<keyword evidence="6 16" id="KW-1133">Transmembrane helix</keyword>
<name>T1JJW4_STRMM</name>
<dbReference type="InterPro" id="IPR001320">
    <property type="entry name" value="Iontro_rcpt_C"/>
</dbReference>
<keyword evidence="15" id="KW-1015">Disulfide bond</keyword>
<organism evidence="20 21">
    <name type="scientific">Strigamia maritima</name>
    <name type="common">European centipede</name>
    <name type="synonym">Geophilus maritimus</name>
    <dbReference type="NCBI Taxonomy" id="126957"/>
    <lineage>
        <taxon>Eukaryota</taxon>
        <taxon>Metazoa</taxon>
        <taxon>Ecdysozoa</taxon>
        <taxon>Arthropoda</taxon>
        <taxon>Myriapoda</taxon>
        <taxon>Chilopoda</taxon>
        <taxon>Pleurostigmophora</taxon>
        <taxon>Geophilomorpha</taxon>
        <taxon>Linotaeniidae</taxon>
        <taxon>Strigamia</taxon>
    </lineage>
</organism>
<keyword evidence="8 16" id="KW-0472">Membrane</keyword>
<dbReference type="Pfam" id="PF00060">
    <property type="entry name" value="Lig_chan"/>
    <property type="match status" value="1"/>
</dbReference>
<protein>
    <recommendedName>
        <fullName evidence="22">Ionotropic glutamate receptor C-terminal domain-containing protein</fullName>
    </recommendedName>
</protein>
<feature type="transmembrane region" description="Helical" evidence="16">
    <location>
        <begin position="583"/>
        <end position="609"/>
    </location>
</feature>
<evidence type="ECO:0000256" key="11">
    <source>
        <dbReference type="ARBA" id="ARBA00023286"/>
    </source>
</evidence>
<feature type="signal peptide" evidence="17">
    <location>
        <begin position="1"/>
        <end position="23"/>
    </location>
</feature>
<comment type="similarity">
    <text evidence="2">Belongs to the glutamate-gated ion channel (TC 1.A.10.1) family.</text>
</comment>
<dbReference type="STRING" id="126957.T1JJW4"/>
<dbReference type="Proteomes" id="UP000014500">
    <property type="component" value="Unassembled WGS sequence"/>
</dbReference>
<keyword evidence="17" id="KW-0732">Signal</keyword>
<keyword evidence="7" id="KW-0406">Ion transport</keyword>
<comment type="subcellular location">
    <subcellularLocation>
        <location evidence="1">Cell membrane</location>
        <topology evidence="1">Multi-pass membrane protein</topology>
    </subcellularLocation>
</comment>
<dbReference type="EnsemblMetazoa" id="SMAR014144-RA">
    <property type="protein sequence ID" value="SMAR014144-PA"/>
    <property type="gene ID" value="SMAR014144"/>
</dbReference>
<evidence type="ECO:0000256" key="5">
    <source>
        <dbReference type="ARBA" id="ARBA00022692"/>
    </source>
</evidence>
<feature type="disulfide bond" evidence="15">
    <location>
        <begin position="699"/>
        <end position="755"/>
    </location>
</feature>
<evidence type="ECO:0000256" key="15">
    <source>
        <dbReference type="PIRSR" id="PIRSR601508-3"/>
    </source>
</evidence>
<dbReference type="InterPro" id="IPR052192">
    <property type="entry name" value="Insect_Ionotropic_Sensory_Rcpt"/>
</dbReference>
<feature type="binding site" evidence="13">
    <location>
        <position position="467"/>
    </location>
    <ligand>
        <name>L-glutamate</name>
        <dbReference type="ChEBI" id="CHEBI:29985"/>
    </ligand>
</feature>
<keyword evidence="11" id="KW-1071">Ligand-gated ion channel</keyword>
<evidence type="ECO:0000256" key="4">
    <source>
        <dbReference type="ARBA" id="ARBA00022475"/>
    </source>
</evidence>
<feature type="transmembrane region" description="Helical" evidence="16">
    <location>
        <begin position="507"/>
        <end position="528"/>
    </location>
</feature>
<proteinExistence type="inferred from homology"/>
<dbReference type="HOGENOM" id="CLU_348297_0_0_1"/>
<dbReference type="AlphaFoldDB" id="T1JJW4"/>
<evidence type="ECO:0000313" key="20">
    <source>
        <dbReference type="EnsemblMetazoa" id="SMAR014144-PA"/>
    </source>
</evidence>
<keyword evidence="3" id="KW-0813">Transport</keyword>
<keyword evidence="4" id="KW-1003">Cell membrane</keyword>
<dbReference type="GO" id="GO:0038023">
    <property type="term" value="F:signaling receptor activity"/>
    <property type="evidence" value="ECO:0007669"/>
    <property type="project" value="InterPro"/>
</dbReference>
<dbReference type="GO" id="GO:0015276">
    <property type="term" value="F:ligand-gated monoatomic ion channel activity"/>
    <property type="evidence" value="ECO:0007669"/>
    <property type="project" value="InterPro"/>
</dbReference>
<evidence type="ECO:0000256" key="9">
    <source>
        <dbReference type="ARBA" id="ARBA00023170"/>
    </source>
</evidence>
<evidence type="ECO:0000256" key="2">
    <source>
        <dbReference type="ARBA" id="ARBA00008685"/>
    </source>
</evidence>
<dbReference type="PANTHER" id="PTHR42643:SF24">
    <property type="entry name" value="IONOTROPIC RECEPTOR 60A"/>
    <property type="match status" value="1"/>
</dbReference>
<evidence type="ECO:0000256" key="8">
    <source>
        <dbReference type="ARBA" id="ARBA00023136"/>
    </source>
</evidence>
<feature type="site" description="Interaction with the cone snail toxin Con-ikot-ikot" evidence="14">
    <location>
        <position position="643"/>
    </location>
</feature>
<evidence type="ECO:0000259" key="18">
    <source>
        <dbReference type="SMART" id="SM00079"/>
    </source>
</evidence>
<dbReference type="EMBL" id="JH432114">
    <property type="status" value="NOT_ANNOTATED_CDS"/>
    <property type="molecule type" value="Genomic_DNA"/>
</dbReference>
<evidence type="ECO:0000256" key="3">
    <source>
        <dbReference type="ARBA" id="ARBA00022448"/>
    </source>
</evidence>
<feature type="chain" id="PRO_5004590605" description="Ionotropic glutamate receptor C-terminal domain-containing protein" evidence="17">
    <location>
        <begin position="24"/>
        <end position="839"/>
    </location>
</feature>
<feature type="domain" description="Ionotropic glutamate receptor L-glutamate and glycine-binding" evidence="19">
    <location>
        <begin position="396"/>
        <end position="456"/>
    </location>
</feature>
<evidence type="ECO:0000256" key="16">
    <source>
        <dbReference type="SAM" id="Phobius"/>
    </source>
</evidence>
<evidence type="ECO:0000256" key="6">
    <source>
        <dbReference type="ARBA" id="ARBA00022989"/>
    </source>
</evidence>
<evidence type="ECO:0000256" key="14">
    <source>
        <dbReference type="PIRSR" id="PIRSR601508-2"/>
    </source>
</evidence>
<dbReference type="PANTHER" id="PTHR42643">
    <property type="entry name" value="IONOTROPIC RECEPTOR 20A-RELATED"/>
    <property type="match status" value="1"/>
</dbReference>
<dbReference type="PhylomeDB" id="T1JJW4"/>
<evidence type="ECO:0000313" key="21">
    <source>
        <dbReference type="Proteomes" id="UP000014500"/>
    </source>
</evidence>
<keyword evidence="10" id="KW-0325">Glycoprotein</keyword>
<evidence type="ECO:0000256" key="17">
    <source>
        <dbReference type="SAM" id="SignalP"/>
    </source>
</evidence>
<dbReference type="SMART" id="SM00918">
    <property type="entry name" value="Lig_chan-Glu_bd"/>
    <property type="match status" value="1"/>
</dbReference>
<sequence length="839" mass="95100">MASIHMACHQFLLLLTSLQFADSAVTTEIDNDNLNSFSAEKKSTPVSMVPVYYERLLCCFYKESCKSMINSVADLQAAITDGTGLKTADVPIEELECGSFLQIMQTVCELSTKGNLESKMFVVTCEMGRQLQLLFQTLNIKFEKHEFFTSCLETNYQKATVRTDTYDTIKFIADMINFLNGNKAIIITDLPTEFLRKQLTALYASAIIVNAADIDQDTINKNKIKYHGAHFFVLCTPKTTQDVLKTVKKEILFSPQYWIILTDMSKEILLENVDIPYNTRIAVAVSTTSKNTAKVLSPNAALLWTSDDKQSATCANLKPESIQNPNTDLDTPIAGKLNLSLDLYEVYSVRTNDLLFNKFGSWYSLNKRLRLETPFPNGLRKLEGITLRVAAIESPPYVIFPKGREKTPETMNGFYGLLFKDLAQEMNFTFTLDIVDVFGLKDEKGNWNGLFQKIRDNEADLGLCDLSVTKERQEIADFSATISSGNLRLVYKIPDEKYHFRLYIVPFGWEIWLLVVASIIVSGVLLYITNRVSPKSALQSTTDPMQLTKIKHQFSMLDCVFAIYNGFNQQGTDLEPREVSGKIIFITVYLSFVIVFASYTSVFTSFLTISDNKKLFETLEEGYADKSYQFGVVKNTNYETVFKDETDKTTIQYKVWQRIAINKDNMVPNVAAGLERAFTHKYALLVAKESASYYLRNNCSFDTSSENIFTDFFHIAYRKQFPYAEAFNEYINRLVEGGVAARLDSQFQRDKINFCESEGVKPLGFKKVVSLYLLLAGASLFAAAALSIEWLFRVSEQASRQKRAIPQSFLVKNLQQNSKPVMQPTSATLNSSYKAYYFS</sequence>
<keyword evidence="5 16" id="KW-0812">Transmembrane</keyword>
<dbReference type="GO" id="GO:0005886">
    <property type="term" value="C:plasma membrane"/>
    <property type="evidence" value="ECO:0007669"/>
    <property type="project" value="UniProtKB-SubCell"/>
</dbReference>
<dbReference type="SMART" id="SM00079">
    <property type="entry name" value="PBPe"/>
    <property type="match status" value="1"/>
</dbReference>
<evidence type="ECO:0000256" key="7">
    <source>
        <dbReference type="ARBA" id="ARBA00023065"/>
    </source>
</evidence>
<evidence type="ECO:0000256" key="12">
    <source>
        <dbReference type="ARBA" id="ARBA00023303"/>
    </source>
</evidence>
<keyword evidence="12" id="KW-0407">Ion channel</keyword>
<evidence type="ECO:0008006" key="22">
    <source>
        <dbReference type="Google" id="ProtNLM"/>
    </source>
</evidence>
<evidence type="ECO:0000256" key="10">
    <source>
        <dbReference type="ARBA" id="ARBA00023180"/>
    </source>
</evidence>
<dbReference type="GO" id="GO:0050906">
    <property type="term" value="P:detection of stimulus involved in sensory perception"/>
    <property type="evidence" value="ECO:0007669"/>
    <property type="project" value="UniProtKB-ARBA"/>
</dbReference>